<proteinExistence type="predicted"/>
<feature type="transmembrane region" description="Helical" evidence="3">
    <location>
        <begin position="12"/>
        <end position="33"/>
    </location>
</feature>
<evidence type="ECO:0000259" key="4">
    <source>
        <dbReference type="Pfam" id="PF00149"/>
    </source>
</evidence>
<evidence type="ECO:0000256" key="1">
    <source>
        <dbReference type="ARBA" id="ARBA00022723"/>
    </source>
</evidence>
<keyword evidence="3" id="KW-0472">Membrane</keyword>
<dbReference type="PANTHER" id="PTHR31302">
    <property type="entry name" value="TRANSMEMBRANE PROTEIN WITH METALLOPHOSPHOESTERASE DOMAIN-RELATED"/>
    <property type="match status" value="1"/>
</dbReference>
<dbReference type="PANTHER" id="PTHR31302:SF31">
    <property type="entry name" value="PHOSPHODIESTERASE YAEI"/>
    <property type="match status" value="1"/>
</dbReference>
<dbReference type="Proteomes" id="UP000053091">
    <property type="component" value="Unassembled WGS sequence"/>
</dbReference>
<keyword evidence="6" id="KW-1185">Reference proteome</keyword>
<dbReference type="CDD" id="cd07385">
    <property type="entry name" value="MPP_YkuE_C"/>
    <property type="match status" value="1"/>
</dbReference>
<organism evidence="5">
    <name type="scientific">Lentimicrobium saccharophilum</name>
    <dbReference type="NCBI Taxonomy" id="1678841"/>
    <lineage>
        <taxon>Bacteria</taxon>
        <taxon>Pseudomonadati</taxon>
        <taxon>Bacteroidota</taxon>
        <taxon>Bacteroidia</taxon>
        <taxon>Bacteroidales</taxon>
        <taxon>Lentimicrobiaceae</taxon>
        <taxon>Lentimicrobium</taxon>
    </lineage>
</organism>
<evidence type="ECO:0000256" key="2">
    <source>
        <dbReference type="ARBA" id="ARBA00022801"/>
    </source>
</evidence>
<gene>
    <name evidence="5" type="ORF">TBC1_11844</name>
</gene>
<feature type="transmembrane region" description="Helical" evidence="3">
    <location>
        <begin position="86"/>
        <end position="112"/>
    </location>
</feature>
<dbReference type="AlphaFoldDB" id="A0A0S7C1Q3"/>
<dbReference type="SUPFAM" id="SSF56300">
    <property type="entry name" value="Metallo-dependent phosphatases"/>
    <property type="match status" value="1"/>
</dbReference>
<dbReference type="InterPro" id="IPR051158">
    <property type="entry name" value="Metallophosphoesterase_sf"/>
</dbReference>
<sequence>MQYSMPKYAGRVPFLVLLFLFDWLILKSIGGLLKKYRSSVKRFFSVLWWFPLAVLLLFLLGTAVFPLQSMGKFWRIYLPGIALMAYLAKVIMLIPLLPVFLLQIKAFVTGLFFRKKSETSGKSFLFFRRMGLFIGGLAFAGLLIGSTIWVYKFKVHSVSLQIEELPDALEGLKIVQLSDLHLGSWMSAAPLQRAIDKVNALNPDIVMFTGDLVNYSSAEVKGFGHILAQVKAPLGVYAILGNHDYGDYTSWKTPQEKEENMNELIDFYKSIGWKLLRNSTEVISIDSARLLIAGVENWSATARFKRYGDMAKTMEGVAYCDFNILLSHDPTHWDAEVLENYRGFDLTLSGHTHGMQLGIEALGMKWSPARYMYKHWAGLTIQGNRDGRDNYLYVNRGLGHIAYPGRVGILPEITLITLSKAN</sequence>
<evidence type="ECO:0000256" key="3">
    <source>
        <dbReference type="SAM" id="Phobius"/>
    </source>
</evidence>
<dbReference type="Gene3D" id="3.60.21.10">
    <property type="match status" value="1"/>
</dbReference>
<dbReference type="STRING" id="1678841.TBC1_11844"/>
<dbReference type="PATRIC" id="fig|1678841.3.peg.956"/>
<keyword evidence="2 5" id="KW-0378">Hydrolase</keyword>
<keyword evidence="3" id="KW-1133">Transmembrane helix</keyword>
<keyword evidence="3" id="KW-0812">Transmembrane</keyword>
<name>A0A0S7C1Q3_9BACT</name>
<evidence type="ECO:0000313" key="6">
    <source>
        <dbReference type="Proteomes" id="UP000053091"/>
    </source>
</evidence>
<keyword evidence="1" id="KW-0479">Metal-binding</keyword>
<feature type="transmembrane region" description="Helical" evidence="3">
    <location>
        <begin position="45"/>
        <end position="66"/>
    </location>
</feature>
<feature type="domain" description="Calcineurin-like phosphoesterase" evidence="4">
    <location>
        <begin position="172"/>
        <end position="354"/>
    </location>
</feature>
<dbReference type="GO" id="GO:0008758">
    <property type="term" value="F:UDP-2,3-diacylglucosamine hydrolase activity"/>
    <property type="evidence" value="ECO:0007669"/>
    <property type="project" value="TreeGrafter"/>
</dbReference>
<dbReference type="InterPro" id="IPR029052">
    <property type="entry name" value="Metallo-depent_PP-like"/>
</dbReference>
<reference evidence="5" key="1">
    <citation type="journal article" date="2015" name="Genome Announc.">
        <title>Draft Genome Sequence of Bacteroidales Strain TBC1, a Novel Isolate from a Methanogenic Wastewater Treatment System.</title>
        <authorList>
            <person name="Tourlousse D.M."/>
            <person name="Matsuura N."/>
            <person name="Sun L."/>
            <person name="Toyonaga M."/>
            <person name="Kuroda K."/>
            <person name="Ohashi A."/>
            <person name="Cruz R."/>
            <person name="Yamaguchi T."/>
            <person name="Sekiguchi Y."/>
        </authorList>
    </citation>
    <scope>NUCLEOTIDE SEQUENCE [LARGE SCALE GENOMIC DNA]</scope>
    <source>
        <strain evidence="5">TBC1</strain>
    </source>
</reference>
<evidence type="ECO:0000313" key="5">
    <source>
        <dbReference type="EMBL" id="GAP42707.1"/>
    </source>
</evidence>
<protein>
    <submittedName>
        <fullName evidence="5">Predicted phosphohydrolase, MPP superfamily</fullName>
    </submittedName>
</protein>
<dbReference type="GO" id="GO:0046872">
    <property type="term" value="F:metal ion binding"/>
    <property type="evidence" value="ECO:0007669"/>
    <property type="project" value="UniProtKB-KW"/>
</dbReference>
<accession>A0A0S7C1Q3</accession>
<dbReference type="EMBL" id="DF968182">
    <property type="protein sequence ID" value="GAP42707.1"/>
    <property type="molecule type" value="Genomic_DNA"/>
</dbReference>
<dbReference type="GO" id="GO:0009245">
    <property type="term" value="P:lipid A biosynthetic process"/>
    <property type="evidence" value="ECO:0007669"/>
    <property type="project" value="TreeGrafter"/>
</dbReference>
<dbReference type="InterPro" id="IPR004843">
    <property type="entry name" value="Calcineurin-like_PHP"/>
</dbReference>
<dbReference type="Pfam" id="PF00149">
    <property type="entry name" value="Metallophos"/>
    <property type="match status" value="1"/>
</dbReference>
<dbReference type="GO" id="GO:0016020">
    <property type="term" value="C:membrane"/>
    <property type="evidence" value="ECO:0007669"/>
    <property type="project" value="GOC"/>
</dbReference>
<feature type="transmembrane region" description="Helical" evidence="3">
    <location>
        <begin position="132"/>
        <end position="151"/>
    </location>
</feature>